<dbReference type="InterPro" id="IPR029058">
    <property type="entry name" value="AB_hydrolase_fold"/>
</dbReference>
<dbReference type="AlphaFoldDB" id="A0A7X2XGA7"/>
<keyword evidence="4" id="KW-1185">Reference proteome</keyword>
<dbReference type="SUPFAM" id="SSF53474">
    <property type="entry name" value="alpha/beta-Hydrolases"/>
    <property type="match status" value="1"/>
</dbReference>
<name>A0A7X2XGA7_9FIRM</name>
<dbReference type="GO" id="GO:0016787">
    <property type="term" value="F:hydrolase activity"/>
    <property type="evidence" value="ECO:0007669"/>
    <property type="project" value="UniProtKB-KW"/>
</dbReference>
<dbReference type="Proteomes" id="UP000443070">
    <property type="component" value="Unassembled WGS sequence"/>
</dbReference>
<evidence type="ECO:0000259" key="1">
    <source>
        <dbReference type="Pfam" id="PF12697"/>
    </source>
</evidence>
<dbReference type="PANTHER" id="PTHR12277:SF81">
    <property type="entry name" value="PROTEIN ABHD13"/>
    <property type="match status" value="1"/>
</dbReference>
<proteinExistence type="predicted"/>
<organism evidence="2 5">
    <name type="scientific">Phascolarctobacterium faecium</name>
    <dbReference type="NCBI Taxonomy" id="33025"/>
    <lineage>
        <taxon>Bacteria</taxon>
        <taxon>Bacillati</taxon>
        <taxon>Bacillota</taxon>
        <taxon>Negativicutes</taxon>
        <taxon>Acidaminococcales</taxon>
        <taxon>Acidaminococcaceae</taxon>
        <taxon>Phascolarctobacterium</taxon>
    </lineage>
</organism>
<keyword evidence="2" id="KW-0378">Hydrolase</keyword>
<dbReference type="EMBL" id="WNBM01000003">
    <property type="protein sequence ID" value="MTT75870.1"/>
    <property type="molecule type" value="Genomic_DNA"/>
</dbReference>
<accession>A0A7X2XGA7</accession>
<protein>
    <submittedName>
        <fullName evidence="2">Alpha/beta fold hydrolase</fullName>
    </submittedName>
</protein>
<evidence type="ECO:0000313" key="2">
    <source>
        <dbReference type="EMBL" id="MTT75870.1"/>
    </source>
</evidence>
<evidence type="ECO:0000313" key="4">
    <source>
        <dbReference type="Proteomes" id="UP000443070"/>
    </source>
</evidence>
<dbReference type="PANTHER" id="PTHR12277">
    <property type="entry name" value="ALPHA/BETA HYDROLASE DOMAIN-CONTAINING PROTEIN"/>
    <property type="match status" value="1"/>
</dbReference>
<evidence type="ECO:0000313" key="3">
    <source>
        <dbReference type="EMBL" id="MTU03932.1"/>
    </source>
</evidence>
<feature type="domain" description="AB hydrolase-1" evidence="1">
    <location>
        <begin position="35"/>
        <end position="232"/>
    </location>
</feature>
<reference evidence="4 5" key="1">
    <citation type="journal article" date="2019" name="Nat. Med.">
        <title>A library of human gut bacterial isolates paired with longitudinal multiomics data enables mechanistic microbiome research.</title>
        <authorList>
            <person name="Poyet M."/>
            <person name="Groussin M."/>
            <person name="Gibbons S.M."/>
            <person name="Avila-Pacheco J."/>
            <person name="Jiang X."/>
            <person name="Kearney S.M."/>
            <person name="Perrotta A.R."/>
            <person name="Berdy B."/>
            <person name="Zhao S."/>
            <person name="Lieberman T.D."/>
            <person name="Swanson P.K."/>
            <person name="Smith M."/>
            <person name="Roesemann S."/>
            <person name="Alexander J.E."/>
            <person name="Rich S.A."/>
            <person name="Livny J."/>
            <person name="Vlamakis H."/>
            <person name="Clish C."/>
            <person name="Bullock K."/>
            <person name="Deik A."/>
            <person name="Scott J."/>
            <person name="Pierce K.A."/>
            <person name="Xavier R.J."/>
            <person name="Alm E.J."/>
        </authorList>
    </citation>
    <scope>NUCLEOTIDE SEQUENCE [LARGE SCALE GENOMIC DNA]</scope>
    <source>
        <strain evidence="2 5">BIOML-A13</strain>
        <strain evidence="3 4">BIOML-A3</strain>
    </source>
</reference>
<dbReference type="RefSeq" id="WP_155163916.1">
    <property type="nucleotide sequence ID" value="NZ_DBFCBI010000134.1"/>
</dbReference>
<dbReference type="EMBL" id="WNBW01000003">
    <property type="protein sequence ID" value="MTU03932.1"/>
    <property type="molecule type" value="Genomic_DNA"/>
</dbReference>
<dbReference type="Gene3D" id="3.40.50.1820">
    <property type="entry name" value="alpha/beta hydrolase"/>
    <property type="match status" value="1"/>
</dbReference>
<dbReference type="OrthoDB" id="9780269at2"/>
<sequence length="248" mass="26719">MKIKPEETIQIKGPYGEIDGILTPCIEEQTTAPVLVLAHGFRGSMEGGGRAAVLAEMASECCNVIRFNFNGSQILSKQVEELEAVLAYVRLNFPAGKIFLLGRSLGGAAALVAAARSADIAGLVLWAAPNDLQATFKNALGTEAYNALSAGQTLYLNDERGELSLTPDFITDFAKYDLQGILRNWRKRPLLILHGEKDETVAVDQARLTFALAGVPKKLVIINGGDHSFTNHGNKAAAEVVGWLKDRL</sequence>
<dbReference type="Proteomes" id="UP000484547">
    <property type="component" value="Unassembled WGS sequence"/>
</dbReference>
<evidence type="ECO:0000313" key="5">
    <source>
        <dbReference type="Proteomes" id="UP000484547"/>
    </source>
</evidence>
<dbReference type="Pfam" id="PF12697">
    <property type="entry name" value="Abhydrolase_6"/>
    <property type="match status" value="1"/>
</dbReference>
<comment type="caution">
    <text evidence="2">The sequence shown here is derived from an EMBL/GenBank/DDBJ whole genome shotgun (WGS) entry which is preliminary data.</text>
</comment>
<dbReference type="InterPro" id="IPR000073">
    <property type="entry name" value="AB_hydrolase_1"/>
</dbReference>
<gene>
    <name evidence="2" type="ORF">GMD11_06280</name>
    <name evidence="3" type="ORF">GMD18_05925</name>
</gene>